<dbReference type="Proteomes" id="UP000004793">
    <property type="component" value="Chromosome"/>
</dbReference>
<dbReference type="GO" id="GO:0005524">
    <property type="term" value="F:ATP binding"/>
    <property type="evidence" value="ECO:0007669"/>
    <property type="project" value="UniProtKB-UniRule"/>
</dbReference>
<evidence type="ECO:0000256" key="1">
    <source>
        <dbReference type="ARBA" id="ARBA00022741"/>
    </source>
</evidence>
<evidence type="ECO:0000313" key="7">
    <source>
        <dbReference type="EMBL" id="BAL80770.1"/>
    </source>
</evidence>
<keyword evidence="1 4" id="KW-0547">Nucleotide-binding</keyword>
<dbReference type="InterPro" id="IPR053930">
    <property type="entry name" value="RapZ-like_N"/>
</dbReference>
<keyword evidence="2 4" id="KW-0067">ATP-binding</keyword>
<dbReference type="InterPro" id="IPR053931">
    <property type="entry name" value="RapZ_C"/>
</dbReference>
<evidence type="ECO:0000259" key="5">
    <source>
        <dbReference type="Pfam" id="PF03668"/>
    </source>
</evidence>
<gene>
    <name evidence="7" type="ordered locus">CSE_06440</name>
</gene>
<feature type="binding site" evidence="4">
    <location>
        <begin position="68"/>
        <end position="71"/>
    </location>
    <ligand>
        <name>GTP</name>
        <dbReference type="ChEBI" id="CHEBI:37565"/>
    </ligand>
</feature>
<dbReference type="KEGG" id="cex:CSE_06440"/>
<feature type="binding site" evidence="4">
    <location>
        <begin position="17"/>
        <end position="24"/>
    </location>
    <ligand>
        <name>ATP</name>
        <dbReference type="ChEBI" id="CHEBI:30616"/>
    </ligand>
</feature>
<dbReference type="EMBL" id="AP012051">
    <property type="protein sequence ID" value="BAL80770.1"/>
    <property type="molecule type" value="Genomic_DNA"/>
</dbReference>
<dbReference type="Gene3D" id="3.40.50.300">
    <property type="entry name" value="P-loop containing nucleotide triphosphate hydrolases"/>
    <property type="match status" value="1"/>
</dbReference>
<dbReference type="NCBIfam" id="NF003828">
    <property type="entry name" value="PRK05416.1"/>
    <property type="match status" value="1"/>
</dbReference>
<dbReference type="GO" id="GO:0005525">
    <property type="term" value="F:GTP binding"/>
    <property type="evidence" value="ECO:0007669"/>
    <property type="project" value="UniProtKB-UniRule"/>
</dbReference>
<proteinExistence type="inferred from homology"/>
<evidence type="ECO:0000259" key="6">
    <source>
        <dbReference type="Pfam" id="PF22740"/>
    </source>
</evidence>
<protein>
    <recommendedName>
        <fullName evidence="9">Nucleotide-binding protein</fullName>
    </recommendedName>
</protein>
<organism evidence="7 8">
    <name type="scientific">Caldisericum exile (strain DSM 21853 / NBRC 104410 / AZM16c01)</name>
    <dbReference type="NCBI Taxonomy" id="511051"/>
    <lineage>
        <taxon>Bacteria</taxon>
        <taxon>Pseudomonadati</taxon>
        <taxon>Caldisericota/Cryosericota group</taxon>
        <taxon>Caldisericota</taxon>
        <taxon>Caldisericia</taxon>
        <taxon>Caldisericales</taxon>
        <taxon>Caldisericaceae</taxon>
        <taxon>Caldisericum</taxon>
    </lineage>
</organism>
<reference evidence="7 8" key="1">
    <citation type="submission" date="2011-01" db="EMBL/GenBank/DDBJ databases">
        <title>Whole genome sequence of Caldisericum exile AZM16c01.</title>
        <authorList>
            <person name="Narita-Yamada S."/>
            <person name="Kawakoshi A."/>
            <person name="Nakamura S."/>
            <person name="Sasagawa M."/>
            <person name="Fukada J."/>
            <person name="Sekine M."/>
            <person name="Kato Y."/>
            <person name="Fukai R."/>
            <person name="Sasaki K."/>
            <person name="Hanamaki A."/>
            <person name="Narita H."/>
            <person name="Konno Y."/>
            <person name="Mori K."/>
            <person name="Yamazaki S."/>
            <person name="Suzuki K."/>
            <person name="Fujita N."/>
        </authorList>
    </citation>
    <scope>NUCLEOTIDE SEQUENCE [LARGE SCALE GENOMIC DNA]</scope>
    <source>
        <strain evidence="8">DSM 21853 / NBRC 104410 / AZM16c01</strain>
    </source>
</reference>
<keyword evidence="3 4" id="KW-0342">GTP-binding</keyword>
<accession>A0A7U6GE98</accession>
<evidence type="ECO:0000256" key="4">
    <source>
        <dbReference type="HAMAP-Rule" id="MF_00636"/>
    </source>
</evidence>
<evidence type="ECO:0000256" key="2">
    <source>
        <dbReference type="ARBA" id="ARBA00022840"/>
    </source>
</evidence>
<dbReference type="InterPro" id="IPR005337">
    <property type="entry name" value="RapZ-like"/>
</dbReference>
<feature type="domain" description="RapZ C-terminal" evidence="6">
    <location>
        <begin position="175"/>
        <end position="293"/>
    </location>
</feature>
<dbReference type="Pfam" id="PF22740">
    <property type="entry name" value="PapZ_C"/>
    <property type="match status" value="1"/>
</dbReference>
<dbReference type="PANTHER" id="PTHR30448:SF0">
    <property type="entry name" value="RNASE ADAPTER PROTEIN RAPZ"/>
    <property type="match status" value="1"/>
</dbReference>
<evidence type="ECO:0008006" key="9">
    <source>
        <dbReference type="Google" id="ProtNLM"/>
    </source>
</evidence>
<dbReference type="SUPFAM" id="SSF52540">
    <property type="entry name" value="P-loop containing nucleoside triphosphate hydrolases"/>
    <property type="match status" value="1"/>
</dbReference>
<keyword evidence="8" id="KW-1185">Reference proteome</keyword>
<dbReference type="InterPro" id="IPR027417">
    <property type="entry name" value="P-loop_NTPase"/>
</dbReference>
<dbReference type="Pfam" id="PF03668">
    <property type="entry name" value="RapZ-like_N"/>
    <property type="match status" value="1"/>
</dbReference>
<feature type="domain" description="RapZ-like N-terminal" evidence="5">
    <location>
        <begin position="10"/>
        <end position="166"/>
    </location>
</feature>
<name>A0A7U6GE98_CALEA</name>
<dbReference type="PIRSF" id="PIRSF005052">
    <property type="entry name" value="P-loopkin"/>
    <property type="match status" value="1"/>
</dbReference>
<evidence type="ECO:0000313" key="8">
    <source>
        <dbReference type="Proteomes" id="UP000004793"/>
    </source>
</evidence>
<dbReference type="PANTHER" id="PTHR30448">
    <property type="entry name" value="RNASE ADAPTER PROTEIN RAPZ"/>
    <property type="match status" value="1"/>
</dbReference>
<dbReference type="AlphaFoldDB" id="A0A7U6GE98"/>
<evidence type="ECO:0000256" key="3">
    <source>
        <dbReference type="ARBA" id="ARBA00023134"/>
    </source>
</evidence>
<dbReference type="HAMAP" id="MF_00636">
    <property type="entry name" value="RapZ_like"/>
    <property type="match status" value="1"/>
</dbReference>
<sequence length="300" mass="34486">MYNISMKERINFVIITGLSGAGKTKTVGVMEDLGYYCIDNLPPTLINDFIKIAQSTDGKINKICAVIDIRSKDFLQQFPEIVKELKKREDINLKIIFLEASVEALVKRFSETRRKHPFDESTSVTLEEKIKEEINCLTPIKEIADIVVDTTHFKVQDLKRKIIEILTLPEEKALHITIITFGYKYGVPIQSDIVIDVRFIPNPFYEEELTFKSGLDKEVQDFVLSFEETREFLKKLIDFLLFLIPYYIKEGKSYLTISLGCTGGHHRSVAIGEILSEKLKEKGFNVSVVHKDLQNEDRTK</sequence>